<gene>
    <name evidence="1" type="ORF">J7W16_17590</name>
</gene>
<name>A0A940WUE9_9BACI</name>
<dbReference type="Proteomes" id="UP000678228">
    <property type="component" value="Unassembled WGS sequence"/>
</dbReference>
<dbReference type="InterPro" id="IPR021617">
    <property type="entry name" value="DUF3231"/>
</dbReference>
<protein>
    <submittedName>
        <fullName evidence="1">DUF3231 family protein</fullName>
    </submittedName>
</protein>
<organism evidence="1 2">
    <name type="scientific">Halalkalibacter suaedae</name>
    <dbReference type="NCBI Taxonomy" id="2822140"/>
    <lineage>
        <taxon>Bacteria</taxon>
        <taxon>Bacillati</taxon>
        <taxon>Bacillota</taxon>
        <taxon>Bacilli</taxon>
        <taxon>Bacillales</taxon>
        <taxon>Bacillaceae</taxon>
        <taxon>Halalkalibacter</taxon>
    </lineage>
</organism>
<keyword evidence="2" id="KW-1185">Reference proteome</keyword>
<dbReference type="EMBL" id="JAGKSQ010000008">
    <property type="protein sequence ID" value="MBP3952939.1"/>
    <property type="molecule type" value="Genomic_DNA"/>
</dbReference>
<reference evidence="1" key="1">
    <citation type="submission" date="2021-03" db="EMBL/GenBank/DDBJ databases">
        <title>Bacillus suaedae sp. nov., isolated from Suaeda aralocaspica.</title>
        <authorList>
            <person name="Lei R.F.R."/>
        </authorList>
    </citation>
    <scope>NUCLEOTIDE SEQUENCE</scope>
    <source>
        <strain evidence="1">YZJH907-2</strain>
    </source>
</reference>
<accession>A0A940WUE9</accession>
<dbReference type="InterPro" id="IPR012347">
    <property type="entry name" value="Ferritin-like"/>
</dbReference>
<comment type="caution">
    <text evidence="1">The sequence shown here is derived from an EMBL/GenBank/DDBJ whole genome shotgun (WGS) entry which is preliminary data.</text>
</comment>
<dbReference type="Gene3D" id="1.20.1260.10">
    <property type="match status" value="2"/>
</dbReference>
<dbReference type="Pfam" id="PF11553">
    <property type="entry name" value="DUF3231"/>
    <property type="match status" value="2"/>
</dbReference>
<evidence type="ECO:0000313" key="2">
    <source>
        <dbReference type="Proteomes" id="UP000678228"/>
    </source>
</evidence>
<proteinExistence type="predicted"/>
<dbReference type="AlphaFoldDB" id="A0A940WUE9"/>
<evidence type="ECO:0000313" key="1">
    <source>
        <dbReference type="EMBL" id="MBP3952939.1"/>
    </source>
</evidence>
<sequence length="339" mass="38410">MDMSQTHKKISLSTSELASLWTTYINDSMVICMFNQFLQHIEDTEIKEVITFALHLSEGHCNEISTLFKNEKVAVPKGFNVNTDVNLSGPRLYSDTFYLLYLHNMGKIGGNSYSLCLATSARNDMRSLFEKYVKQSMELFQRTSNLLLSKGLFLRPSQIEMPSEVDFVKQQSFLNGWLGEKRPLSAIEIMNLFFNIERNQIGQSLVTGFSQVATEKDVKKFLVRARDIASKHIEIFSTTLNESNLPAPMTWDTLPTSSTSHTFSDKLMMFHVTVLTGASVSHYGTSMGSSPRRDIGLNYNRIIQEILLFAEDGAQIMINHGWLEQPPQAPDRQALVNKN</sequence>